<keyword evidence="5 6" id="KW-0472">Membrane</keyword>
<evidence type="ECO:0000256" key="4">
    <source>
        <dbReference type="ARBA" id="ARBA00022989"/>
    </source>
</evidence>
<proteinExistence type="predicted"/>
<feature type="transmembrane region" description="Helical" evidence="6">
    <location>
        <begin position="216"/>
        <end position="236"/>
    </location>
</feature>
<evidence type="ECO:0000256" key="1">
    <source>
        <dbReference type="ARBA" id="ARBA00004651"/>
    </source>
</evidence>
<feature type="transmembrane region" description="Helical" evidence="6">
    <location>
        <begin position="97"/>
        <end position="118"/>
    </location>
</feature>
<evidence type="ECO:0000256" key="2">
    <source>
        <dbReference type="ARBA" id="ARBA00022475"/>
    </source>
</evidence>
<keyword evidence="3 6" id="KW-0812">Transmembrane</keyword>
<reference evidence="7 8" key="1">
    <citation type="submission" date="2018-03" db="EMBL/GenBank/DDBJ databases">
        <authorList>
            <person name="Gully D."/>
        </authorList>
    </citation>
    <scope>NUCLEOTIDE SEQUENCE [LARGE SCALE GENOMIC DNA]</scope>
    <source>
        <strain evidence="7">ORS3257</strain>
    </source>
</reference>
<comment type="subcellular location">
    <subcellularLocation>
        <location evidence="1">Cell membrane</location>
        <topology evidence="1">Multi-pass membrane protein</topology>
    </subcellularLocation>
</comment>
<dbReference type="InterPro" id="IPR022791">
    <property type="entry name" value="L-PG_synthase/AglD"/>
</dbReference>
<dbReference type="EMBL" id="LS398110">
    <property type="protein sequence ID" value="SPP94233.1"/>
    <property type="molecule type" value="Genomic_DNA"/>
</dbReference>
<feature type="transmembrane region" description="Helical" evidence="6">
    <location>
        <begin position="269"/>
        <end position="289"/>
    </location>
</feature>
<feature type="transmembrane region" description="Helical" evidence="6">
    <location>
        <begin position="343"/>
        <end position="366"/>
    </location>
</feature>
<dbReference type="PANTHER" id="PTHR40277">
    <property type="entry name" value="BLL5419 PROTEIN"/>
    <property type="match status" value="1"/>
</dbReference>
<dbReference type="GO" id="GO:0005886">
    <property type="term" value="C:plasma membrane"/>
    <property type="evidence" value="ECO:0007669"/>
    <property type="project" value="UniProtKB-SubCell"/>
</dbReference>
<feature type="transmembrane region" description="Helical" evidence="6">
    <location>
        <begin position="301"/>
        <end position="323"/>
    </location>
</feature>
<evidence type="ECO:0000256" key="5">
    <source>
        <dbReference type="ARBA" id="ARBA00023136"/>
    </source>
</evidence>
<accession>A0A2U3PYK3</accession>
<gene>
    <name evidence="7" type="ORF">BRAD3257_3193</name>
</gene>
<evidence type="ECO:0000313" key="8">
    <source>
        <dbReference type="Proteomes" id="UP000246085"/>
    </source>
</evidence>
<name>A0A2U3PYK3_9BRAD</name>
<feature type="transmembrane region" description="Helical" evidence="6">
    <location>
        <begin position="67"/>
        <end position="85"/>
    </location>
</feature>
<sequence>MPTLFSRHVDGVAIGSPLLTRTPRGVLNDGYCKIGAKTIPKRPNSAPRVGLPQIFANPVHAGEMRRILLSTAKILISAALLYLALRKIDLSELFSRFTVTSLFWIGIAIAVTFLQIFIGALRWREVSAVCSAPLELGRAMRYNVIGSFFNQTLPSAIGGDAVRLWLVARAGAGWRAATYSIFVDRAIGLIALAIVIVASLPWSYTLITDPHGRSALLLVDLLALAGGVGFLIFGALKWRWLKTWWGTHHIHACAVIANRVIFSRTRGPIIAILSILVHVLAVVIAWCVVQSIAAPVRFSDVFLLVPPVMLITMMPISIAGWGVREATMGLAFGFAGLAANEGVNVSLLFGAVFFIVGAFGGLVWILSAEKAAQGSAPIGVPE</sequence>
<keyword evidence="2" id="KW-1003">Cell membrane</keyword>
<organism evidence="7 8">
    <name type="scientific">Bradyrhizobium vignae</name>
    <dbReference type="NCBI Taxonomy" id="1549949"/>
    <lineage>
        <taxon>Bacteria</taxon>
        <taxon>Pseudomonadati</taxon>
        <taxon>Pseudomonadota</taxon>
        <taxon>Alphaproteobacteria</taxon>
        <taxon>Hyphomicrobiales</taxon>
        <taxon>Nitrobacteraceae</taxon>
        <taxon>Bradyrhizobium</taxon>
    </lineage>
</organism>
<evidence type="ECO:0000313" key="7">
    <source>
        <dbReference type="EMBL" id="SPP94233.1"/>
    </source>
</evidence>
<feature type="transmembrane region" description="Helical" evidence="6">
    <location>
        <begin position="186"/>
        <end position="204"/>
    </location>
</feature>
<evidence type="ECO:0000256" key="3">
    <source>
        <dbReference type="ARBA" id="ARBA00022692"/>
    </source>
</evidence>
<dbReference type="PANTHER" id="PTHR40277:SF1">
    <property type="entry name" value="BLL5419 PROTEIN"/>
    <property type="match status" value="1"/>
</dbReference>
<dbReference type="AlphaFoldDB" id="A0A2U3PYK3"/>
<dbReference type="Proteomes" id="UP000246085">
    <property type="component" value="Chromosome BRAD3257"/>
</dbReference>
<dbReference type="Pfam" id="PF03706">
    <property type="entry name" value="LPG_synthase_TM"/>
    <property type="match status" value="1"/>
</dbReference>
<keyword evidence="4 6" id="KW-1133">Transmembrane helix</keyword>
<protein>
    <submittedName>
        <fullName evidence="7">Putative integral membrane protein</fullName>
    </submittedName>
</protein>
<evidence type="ECO:0000256" key="6">
    <source>
        <dbReference type="SAM" id="Phobius"/>
    </source>
</evidence>
<dbReference type="KEGG" id="bvz:BRAD3257_3193"/>